<accession>A0A8I1E8J3</accession>
<protein>
    <recommendedName>
        <fullName evidence="4">DUF1453 domain-containing protein</fullName>
    </recommendedName>
</protein>
<sequence length="167" mass="18612">MLDMLRGTPLWVYAVFFVVTYYGVIACFRNYQSKKSLQITPIVFVVFSLVSIASSHGAVVQLLVYALGLFGGSFLALRFYSYSNIERDEGGLIIAGSIRVLTVYWCFFAWRYYNGYQAAMYPELVNEVSVKFLSSLGGGLINGLIVGRCLRLLSLLKADNDNAVTPK</sequence>
<feature type="transmembrane region" description="Helical" evidence="1">
    <location>
        <begin position="38"/>
        <end position="56"/>
    </location>
</feature>
<evidence type="ECO:0000256" key="1">
    <source>
        <dbReference type="SAM" id="Phobius"/>
    </source>
</evidence>
<dbReference type="EMBL" id="JAEILH010000047">
    <property type="protein sequence ID" value="MBI6627203.1"/>
    <property type="molecule type" value="Genomic_DNA"/>
</dbReference>
<evidence type="ECO:0008006" key="4">
    <source>
        <dbReference type="Google" id="ProtNLM"/>
    </source>
</evidence>
<dbReference type="PROSITE" id="PS51257">
    <property type="entry name" value="PROKAR_LIPOPROTEIN"/>
    <property type="match status" value="1"/>
</dbReference>
<keyword evidence="1" id="KW-0472">Membrane</keyword>
<comment type="caution">
    <text evidence="2">The sequence shown here is derived from an EMBL/GenBank/DDBJ whole genome shotgun (WGS) entry which is preliminary data.</text>
</comment>
<keyword evidence="1" id="KW-1133">Transmembrane helix</keyword>
<proteinExistence type="predicted"/>
<evidence type="ECO:0000313" key="2">
    <source>
        <dbReference type="EMBL" id="MBI6627203.1"/>
    </source>
</evidence>
<feature type="transmembrane region" description="Helical" evidence="1">
    <location>
        <begin position="62"/>
        <end position="80"/>
    </location>
</feature>
<evidence type="ECO:0000313" key="3">
    <source>
        <dbReference type="Proteomes" id="UP000645865"/>
    </source>
</evidence>
<reference evidence="2" key="1">
    <citation type="submission" date="2020-12" db="EMBL/GenBank/DDBJ databases">
        <title>Comparative genomic insights into the epidemiology and virulence of plant pathogenic Pseudomonads from Turkey.</title>
        <authorList>
            <person name="Dillon M."/>
            <person name="Ruiz-Bedoya T."/>
            <person name="Bendalovic-Torma C."/>
            <person name="Guttman K.M."/>
            <person name="Kwak H."/>
            <person name="Middleton M.A."/>
            <person name="Wang P.W."/>
            <person name="Horuz S."/>
            <person name="Aysan Y."/>
            <person name="Guttman D.S."/>
        </authorList>
    </citation>
    <scope>NUCLEOTIDE SEQUENCE</scope>
    <source>
        <strain evidence="2">S5_IA_3a</strain>
    </source>
</reference>
<feature type="transmembrane region" description="Helical" evidence="1">
    <location>
        <begin position="12"/>
        <end position="31"/>
    </location>
</feature>
<name>A0A8I1E8J3_9PSED</name>
<dbReference type="RefSeq" id="WP_169903264.1">
    <property type="nucleotide sequence ID" value="NZ_JAAQXE010000009.1"/>
</dbReference>
<organism evidence="2 3">
    <name type="scientific">Pseudomonas rhodesiae</name>
    <dbReference type="NCBI Taxonomy" id="76760"/>
    <lineage>
        <taxon>Bacteria</taxon>
        <taxon>Pseudomonadati</taxon>
        <taxon>Pseudomonadota</taxon>
        <taxon>Gammaproteobacteria</taxon>
        <taxon>Pseudomonadales</taxon>
        <taxon>Pseudomonadaceae</taxon>
        <taxon>Pseudomonas</taxon>
    </lineage>
</organism>
<dbReference type="AlphaFoldDB" id="A0A8I1E8J3"/>
<gene>
    <name evidence="2" type="ORF">YA0853_26650</name>
</gene>
<keyword evidence="1" id="KW-0812">Transmembrane</keyword>
<dbReference type="Proteomes" id="UP000645865">
    <property type="component" value="Unassembled WGS sequence"/>
</dbReference>
<feature type="transmembrane region" description="Helical" evidence="1">
    <location>
        <begin position="132"/>
        <end position="150"/>
    </location>
</feature>
<feature type="transmembrane region" description="Helical" evidence="1">
    <location>
        <begin position="92"/>
        <end position="112"/>
    </location>
</feature>